<dbReference type="InterPro" id="IPR034768">
    <property type="entry name" value="4FE4S_WBL"/>
</dbReference>
<organism evidence="2 3">
    <name type="scientific">Rarobacter faecitabidus</name>
    <dbReference type="NCBI Taxonomy" id="13243"/>
    <lineage>
        <taxon>Bacteria</taxon>
        <taxon>Bacillati</taxon>
        <taxon>Actinomycetota</taxon>
        <taxon>Actinomycetes</taxon>
        <taxon>Micrococcales</taxon>
        <taxon>Rarobacteraceae</taxon>
        <taxon>Rarobacter</taxon>
    </lineage>
</organism>
<evidence type="ECO:0000313" key="2">
    <source>
        <dbReference type="EMBL" id="TQL58550.1"/>
    </source>
</evidence>
<proteinExistence type="predicted"/>
<dbReference type="EMBL" id="VFOS01000003">
    <property type="protein sequence ID" value="TQL58550.1"/>
    <property type="molecule type" value="Genomic_DNA"/>
</dbReference>
<dbReference type="AlphaFoldDB" id="A0A542ZE61"/>
<gene>
    <name evidence="2" type="ORF">FB461_1965</name>
</gene>
<accession>A0A542ZE61</accession>
<keyword evidence="3" id="KW-1185">Reference proteome</keyword>
<protein>
    <submittedName>
        <fullName evidence="2">Transcription factor WhiB</fullName>
    </submittedName>
</protein>
<comment type="caution">
    <text evidence="2">The sequence shown here is derived from an EMBL/GenBank/DDBJ whole genome shotgun (WGS) entry which is preliminary data.</text>
</comment>
<sequence>MKRGYQERTTALEITPEFLAKAACTGREDDLFYHVDDEPRGERRIRDRRAATICATCPVFEQCAQIGTTERAGVWAGICRECPPETHAVDGNEDDLHAEALADAQRLTGRLSRMRAAIRHLPQAEGASIEQIVHLAELEEVGA</sequence>
<dbReference type="PROSITE" id="PS51674">
    <property type="entry name" value="4FE4S_WBL"/>
    <property type="match status" value="1"/>
</dbReference>
<evidence type="ECO:0000259" key="1">
    <source>
        <dbReference type="PROSITE" id="PS51674"/>
    </source>
</evidence>
<dbReference type="Proteomes" id="UP000315389">
    <property type="component" value="Unassembled WGS sequence"/>
</dbReference>
<evidence type="ECO:0000313" key="3">
    <source>
        <dbReference type="Proteomes" id="UP000315389"/>
    </source>
</evidence>
<reference evidence="2 3" key="1">
    <citation type="submission" date="2019-06" db="EMBL/GenBank/DDBJ databases">
        <title>Sequencing the genomes of 1000 actinobacteria strains.</title>
        <authorList>
            <person name="Klenk H.-P."/>
        </authorList>
    </citation>
    <scope>NUCLEOTIDE SEQUENCE [LARGE SCALE GENOMIC DNA]</scope>
    <source>
        <strain evidence="2 3">DSM 4813</strain>
    </source>
</reference>
<dbReference type="Pfam" id="PF02467">
    <property type="entry name" value="Whib"/>
    <property type="match status" value="1"/>
</dbReference>
<name>A0A542ZE61_RARFA</name>
<feature type="domain" description="4Fe-4S Wbl-type" evidence="1">
    <location>
        <begin position="23"/>
        <end position="85"/>
    </location>
</feature>
<dbReference type="RefSeq" id="WP_170222696.1">
    <property type="nucleotide sequence ID" value="NZ_BAAASV010000002.1"/>
</dbReference>